<dbReference type="OrthoDB" id="191371at2759"/>
<keyword evidence="4" id="KW-0746">Sphingolipid metabolism</keyword>
<sequence>MDTLVPLLLRTRGLSTLWLLLLLSPATLASYSIGVGRADSTGPTAEIVFMGYAKMDQKGSGLHLRTFSRAFIIDDGVERFVFVSVDSAMIGNDIRQEVLRKLQIQFGDLYTERNVMISSTHTHSSPGGFMLDVLFDLTTFGFVRESFDAIVNGITKSIERAHDAVVPGRILLIHGQVLDANINRSPQAYRNNPKSERDKYEHDVDKILTQMQFIGADDKPLGVINWFAVHPTSMNNTNRLVSSDNVGYASILFEKMMNNNTAIGKGQFVAAFASTNLGDVSPNTRGPKCEFSGKNCTNQYTCPGKKEKCFASGPGKDMFESTSIIAHKIYQEAVVSAILLAIFIP</sequence>
<organism evidence="7 8">
    <name type="scientific">Lasius niger</name>
    <name type="common">Black garden ant</name>
    <dbReference type="NCBI Taxonomy" id="67767"/>
    <lineage>
        <taxon>Eukaryota</taxon>
        <taxon>Metazoa</taxon>
        <taxon>Ecdysozoa</taxon>
        <taxon>Arthropoda</taxon>
        <taxon>Hexapoda</taxon>
        <taxon>Insecta</taxon>
        <taxon>Pterygota</taxon>
        <taxon>Neoptera</taxon>
        <taxon>Endopterygota</taxon>
        <taxon>Hymenoptera</taxon>
        <taxon>Apocrita</taxon>
        <taxon>Aculeata</taxon>
        <taxon>Formicoidea</taxon>
        <taxon>Formicidae</taxon>
        <taxon>Formicinae</taxon>
        <taxon>Lasius</taxon>
        <taxon>Lasius</taxon>
    </lineage>
</organism>
<dbReference type="GO" id="GO:0046512">
    <property type="term" value="P:sphingosine biosynthetic process"/>
    <property type="evidence" value="ECO:0007669"/>
    <property type="project" value="TreeGrafter"/>
</dbReference>
<feature type="binding site" evidence="3">
    <location>
        <position position="121"/>
    </location>
    <ligand>
        <name>Zn(2+)</name>
        <dbReference type="ChEBI" id="CHEBI:29105"/>
    </ligand>
</feature>
<comment type="cofactor">
    <cofactor evidence="3">
        <name>Zn(2+)</name>
        <dbReference type="ChEBI" id="CHEBI:29105"/>
    </cofactor>
    <text evidence="3">Binds 1 zinc ion per subunit.</text>
</comment>
<protein>
    <recommendedName>
        <fullName evidence="1 4">Neutral ceramidase</fullName>
        <ecNumber evidence="4">3.5.1.23</ecNumber>
    </recommendedName>
</protein>
<reference evidence="7 8" key="1">
    <citation type="submission" date="2015-04" db="EMBL/GenBank/DDBJ databases">
        <title>Lasius niger genome sequencing.</title>
        <authorList>
            <person name="Konorov E.A."/>
            <person name="Nikitin M.A."/>
            <person name="Kirill M.V."/>
            <person name="Chang P."/>
        </authorList>
    </citation>
    <scope>NUCLEOTIDE SEQUENCE [LARGE SCALE GENOMIC DNA]</scope>
    <source>
        <tissue evidence="7">Whole</tissue>
    </source>
</reference>
<dbReference type="Pfam" id="PF04734">
    <property type="entry name" value="Ceramidase_alk"/>
    <property type="match status" value="1"/>
</dbReference>
<evidence type="ECO:0000256" key="5">
    <source>
        <dbReference type="SAM" id="SignalP"/>
    </source>
</evidence>
<dbReference type="GO" id="GO:0046514">
    <property type="term" value="P:ceramide catabolic process"/>
    <property type="evidence" value="ECO:0007669"/>
    <property type="project" value="InterPro"/>
</dbReference>
<dbReference type="InterPro" id="IPR006823">
    <property type="entry name" value="Ceramidase_alk"/>
</dbReference>
<feature type="signal peptide" evidence="5">
    <location>
        <begin position="1"/>
        <end position="29"/>
    </location>
</feature>
<evidence type="ECO:0000313" key="7">
    <source>
        <dbReference type="EMBL" id="KMQ94783.1"/>
    </source>
</evidence>
<dbReference type="AlphaFoldDB" id="A0A0J7KWV6"/>
<dbReference type="Proteomes" id="UP000036403">
    <property type="component" value="Unassembled WGS sequence"/>
</dbReference>
<comment type="caution">
    <text evidence="7">The sequence shown here is derived from an EMBL/GenBank/DDBJ whole genome shotgun (WGS) entry which is preliminary data.</text>
</comment>
<proteinExistence type="inferred from homology"/>
<dbReference type="PaxDb" id="67767-A0A0J7KWV6"/>
<dbReference type="EC" id="3.5.1.23" evidence="4"/>
<dbReference type="STRING" id="67767.A0A0J7KWV6"/>
<evidence type="ECO:0000256" key="1">
    <source>
        <dbReference type="ARBA" id="ARBA00019235"/>
    </source>
</evidence>
<dbReference type="GO" id="GO:0016020">
    <property type="term" value="C:membrane"/>
    <property type="evidence" value="ECO:0007669"/>
    <property type="project" value="GOC"/>
</dbReference>
<keyword evidence="4" id="KW-0443">Lipid metabolism</keyword>
<evidence type="ECO:0000256" key="2">
    <source>
        <dbReference type="PIRSR" id="PIRSR606823-1"/>
    </source>
</evidence>
<dbReference type="PANTHER" id="PTHR12670">
    <property type="entry name" value="CERAMIDASE"/>
    <property type="match status" value="1"/>
</dbReference>
<keyword evidence="4" id="KW-0378">Hydrolase</keyword>
<dbReference type="GO" id="GO:0017040">
    <property type="term" value="F:N-acylsphingosine amidohydrolase activity"/>
    <property type="evidence" value="ECO:0007669"/>
    <property type="project" value="UniProtKB-UniRule"/>
</dbReference>
<feature type="chain" id="PRO_5005290516" description="Neutral ceramidase" evidence="5">
    <location>
        <begin position="30"/>
        <end position="345"/>
    </location>
</feature>
<keyword evidence="3" id="KW-0862">Zinc</keyword>
<feature type="active site" description="Nucleophile" evidence="2">
    <location>
        <position position="281"/>
    </location>
</feature>
<dbReference type="EMBL" id="LBMM01002475">
    <property type="protein sequence ID" value="KMQ94783.1"/>
    <property type="molecule type" value="Genomic_DNA"/>
</dbReference>
<name>A0A0J7KWV6_LASNI</name>
<comment type="similarity">
    <text evidence="4">Belongs to the neutral ceramidase family.</text>
</comment>
<dbReference type="GO" id="GO:0042759">
    <property type="term" value="P:long-chain fatty acid biosynthetic process"/>
    <property type="evidence" value="ECO:0007669"/>
    <property type="project" value="TreeGrafter"/>
</dbReference>
<feature type="binding site" evidence="3">
    <location>
        <position position="230"/>
    </location>
    <ligand>
        <name>Zn(2+)</name>
        <dbReference type="ChEBI" id="CHEBI:29105"/>
    </ligand>
</feature>
<keyword evidence="8" id="KW-1185">Reference proteome</keyword>
<dbReference type="InterPro" id="IPR031329">
    <property type="entry name" value="NEUT/ALK_ceramidase_N"/>
</dbReference>
<keyword evidence="5" id="KW-0732">Signal</keyword>
<keyword evidence="3" id="KW-0479">Metal-binding</keyword>
<comment type="catalytic activity">
    <reaction evidence="4">
        <text>an N-acylsphing-4-enine + H2O = sphing-4-enine + a fatty acid</text>
        <dbReference type="Rhea" id="RHEA:20856"/>
        <dbReference type="ChEBI" id="CHEBI:15377"/>
        <dbReference type="ChEBI" id="CHEBI:28868"/>
        <dbReference type="ChEBI" id="CHEBI:52639"/>
        <dbReference type="ChEBI" id="CHEBI:57756"/>
        <dbReference type="EC" id="3.5.1.23"/>
    </reaction>
</comment>
<gene>
    <name evidence="7" type="ORF">RF55_5049</name>
</gene>
<dbReference type="GO" id="GO:0005576">
    <property type="term" value="C:extracellular region"/>
    <property type="evidence" value="ECO:0007669"/>
    <property type="project" value="TreeGrafter"/>
</dbReference>
<evidence type="ECO:0000313" key="8">
    <source>
        <dbReference type="Proteomes" id="UP000036403"/>
    </source>
</evidence>
<dbReference type="PANTHER" id="PTHR12670:SF1">
    <property type="entry name" value="NEUTRAL CERAMIDASE"/>
    <property type="match status" value="1"/>
</dbReference>
<evidence type="ECO:0000256" key="4">
    <source>
        <dbReference type="RuleBase" id="RU366019"/>
    </source>
</evidence>
<evidence type="ECO:0000256" key="3">
    <source>
        <dbReference type="PIRSR" id="PIRSR606823-2"/>
    </source>
</evidence>
<evidence type="ECO:0000259" key="6">
    <source>
        <dbReference type="Pfam" id="PF04734"/>
    </source>
</evidence>
<feature type="domain" description="Neutral/alkaline non-lysosomal ceramidase N-terminal" evidence="6">
    <location>
        <begin position="31"/>
        <end position="334"/>
    </location>
</feature>
<dbReference type="GO" id="GO:0046872">
    <property type="term" value="F:metal ion binding"/>
    <property type="evidence" value="ECO:0007669"/>
    <property type="project" value="UniProtKB-KW"/>
</dbReference>
<accession>A0A0J7KWV6</accession>